<organism evidence="1">
    <name type="scientific">Blastobotrys adeninivorans</name>
    <name type="common">Yeast</name>
    <name type="synonym">Arxula adeninivorans</name>
    <dbReference type="NCBI Taxonomy" id="409370"/>
    <lineage>
        <taxon>Eukaryota</taxon>
        <taxon>Fungi</taxon>
        <taxon>Dikarya</taxon>
        <taxon>Ascomycota</taxon>
        <taxon>Saccharomycotina</taxon>
        <taxon>Dipodascomycetes</taxon>
        <taxon>Dipodascales</taxon>
        <taxon>Trichomonascaceae</taxon>
        <taxon>Blastobotrys</taxon>
    </lineage>
</organism>
<gene>
    <name evidence="1" type="ORF">GNLVRS02_ARAD1C35376g</name>
</gene>
<sequence>MTLAFHSCIAPKSHAIMPLSALPSALPQDLLSCVVKVSQYGGPVLFLYYGSLDRMLDELSASKLPPYVVDADNVKIEFYSSIDSLITRVERGRGKQLVIWGLFKALSKDTTLSTDSVHRLLVLMHVLNPQARYGDDLAALQTEVPLQSILQKWIS</sequence>
<reference evidence="1" key="2">
    <citation type="submission" date="2014-06" db="EMBL/GenBank/DDBJ databases">
        <title>The complete genome of Blastobotrys (Arxula) adeninivorans LS3 - a yeast of biotechnological interest.</title>
        <authorList>
            <person name="Kunze G."/>
            <person name="Gaillardin C."/>
            <person name="Czernicka M."/>
            <person name="Durrens P."/>
            <person name="Martin T."/>
            <person name="Boer E."/>
            <person name="Gabaldon T."/>
            <person name="Cruz J."/>
            <person name="Talla E."/>
            <person name="Marck C."/>
            <person name="Goffeau A."/>
            <person name="Barbe V."/>
            <person name="Baret P."/>
            <person name="Baronian K."/>
            <person name="Beier S."/>
            <person name="Bleykasten C."/>
            <person name="Bode R."/>
            <person name="Casaregola S."/>
            <person name="Despons L."/>
            <person name="Fairhead C."/>
            <person name="Giersberg M."/>
            <person name="Gierski P."/>
            <person name="Hahnel U."/>
            <person name="Hartmann A."/>
            <person name="Jankowska D."/>
            <person name="Jubin C."/>
            <person name="Jung P."/>
            <person name="Lafontaine I."/>
            <person name="Leh-Louis V."/>
            <person name="Lemaire M."/>
            <person name="Marcet-Houben M."/>
            <person name="Mascher M."/>
            <person name="Morel G."/>
            <person name="Richard G.-F."/>
            <person name="Riechen J."/>
            <person name="Sacerdot C."/>
            <person name="Sarkar A."/>
            <person name="Savel G."/>
            <person name="Schacherer J."/>
            <person name="Sherman D."/>
            <person name="Straub M.-L."/>
            <person name="Stein N."/>
            <person name="Thierry A."/>
            <person name="Trautwein-Schult A."/>
            <person name="Westhof E."/>
            <person name="Worch S."/>
            <person name="Dujon B."/>
            <person name="Souciet J.-L."/>
            <person name="Wincker P."/>
            <person name="Scholz U."/>
            <person name="Neuveglise N."/>
        </authorList>
    </citation>
    <scope>NUCLEOTIDE SEQUENCE</scope>
    <source>
        <strain evidence="1">LS3</strain>
    </source>
</reference>
<dbReference type="EMBL" id="HG937693">
    <property type="protein sequence ID" value="CDP35431.1"/>
    <property type="molecule type" value="Genomic_DNA"/>
</dbReference>
<dbReference type="AlphaFoldDB" id="A0A060T8B2"/>
<protein>
    <submittedName>
        <fullName evidence="1">ARAD1C35376p</fullName>
    </submittedName>
</protein>
<proteinExistence type="predicted"/>
<accession>A0A060T8B2</accession>
<name>A0A060T8B2_BLAAD</name>
<evidence type="ECO:0000313" key="1">
    <source>
        <dbReference type="EMBL" id="CDP35431.1"/>
    </source>
</evidence>
<reference evidence="1" key="1">
    <citation type="submission" date="2014-02" db="EMBL/GenBank/DDBJ databases">
        <authorList>
            <person name="Genoscope - CEA"/>
        </authorList>
    </citation>
    <scope>NUCLEOTIDE SEQUENCE</scope>
    <source>
        <strain evidence="1">LS3</strain>
    </source>
</reference>